<dbReference type="GO" id="GO:0003700">
    <property type="term" value="F:DNA-binding transcription factor activity"/>
    <property type="evidence" value="ECO:0007669"/>
    <property type="project" value="TreeGrafter"/>
</dbReference>
<dbReference type="PANTHER" id="PTHR30055:SF234">
    <property type="entry name" value="HTH-TYPE TRANSCRIPTIONAL REGULATOR BETI"/>
    <property type="match status" value="1"/>
</dbReference>
<dbReference type="Proteomes" id="UP000230551">
    <property type="component" value="Unassembled WGS sequence"/>
</dbReference>
<evidence type="ECO:0000313" key="6">
    <source>
        <dbReference type="EMBL" id="PIB76245.1"/>
    </source>
</evidence>
<evidence type="ECO:0000256" key="3">
    <source>
        <dbReference type="ARBA" id="ARBA00023163"/>
    </source>
</evidence>
<dbReference type="EMBL" id="PDCN02000005">
    <property type="protein sequence ID" value="PIB76245.1"/>
    <property type="molecule type" value="Genomic_DNA"/>
</dbReference>
<evidence type="ECO:0000259" key="5">
    <source>
        <dbReference type="PROSITE" id="PS50977"/>
    </source>
</evidence>
<dbReference type="OrthoDB" id="3210235at2"/>
<dbReference type="GO" id="GO:0000976">
    <property type="term" value="F:transcription cis-regulatory region binding"/>
    <property type="evidence" value="ECO:0007669"/>
    <property type="project" value="TreeGrafter"/>
</dbReference>
<dbReference type="STRING" id="85968.GCA_900073015_01054"/>
<dbReference type="AlphaFoldDB" id="A0A2G5PD41"/>
<dbReference type="Pfam" id="PF00440">
    <property type="entry name" value="TetR_N"/>
    <property type="match status" value="1"/>
</dbReference>
<keyword evidence="1" id="KW-0805">Transcription regulation</keyword>
<gene>
    <name evidence="6" type="ORF">CQY22_005840</name>
</gene>
<evidence type="ECO:0000313" key="7">
    <source>
        <dbReference type="Proteomes" id="UP000230551"/>
    </source>
</evidence>
<proteinExistence type="predicted"/>
<dbReference type="InterPro" id="IPR050109">
    <property type="entry name" value="HTH-type_TetR-like_transc_reg"/>
</dbReference>
<keyword evidence="3" id="KW-0804">Transcription</keyword>
<name>A0A2G5PD41_9MYCO</name>
<keyword evidence="7" id="KW-1185">Reference proteome</keyword>
<protein>
    <submittedName>
        <fullName evidence="6">TetR/AcrR family transcriptional regulator</fullName>
    </submittedName>
</protein>
<reference evidence="6 7" key="1">
    <citation type="journal article" date="2017" name="Infect. Genet. Evol.">
        <title>The new phylogeny of the genus Mycobacterium: The old and the news.</title>
        <authorList>
            <person name="Tortoli E."/>
            <person name="Fedrizzi T."/>
            <person name="Meehan C.J."/>
            <person name="Trovato A."/>
            <person name="Grottola A."/>
            <person name="Giacobazzi E."/>
            <person name="Serpini G.F."/>
            <person name="Tagliazucchi S."/>
            <person name="Fabio A."/>
            <person name="Bettua C."/>
            <person name="Bertorelli R."/>
            <person name="Frascaro F."/>
            <person name="De Sanctis V."/>
            <person name="Pecorari M."/>
            <person name="Jousson O."/>
            <person name="Segata N."/>
            <person name="Cirillo D.M."/>
        </authorList>
    </citation>
    <scope>NUCLEOTIDE SEQUENCE [LARGE SCALE GENOMIC DNA]</scope>
    <source>
        <strain evidence="6 7">CIP1034565</strain>
    </source>
</reference>
<dbReference type="PANTHER" id="PTHR30055">
    <property type="entry name" value="HTH-TYPE TRANSCRIPTIONAL REGULATOR RUTR"/>
    <property type="match status" value="1"/>
</dbReference>
<feature type="domain" description="HTH tetR-type" evidence="5">
    <location>
        <begin position="25"/>
        <end position="85"/>
    </location>
</feature>
<dbReference type="InterPro" id="IPR001647">
    <property type="entry name" value="HTH_TetR"/>
</dbReference>
<evidence type="ECO:0000256" key="2">
    <source>
        <dbReference type="ARBA" id="ARBA00023125"/>
    </source>
</evidence>
<evidence type="ECO:0000256" key="1">
    <source>
        <dbReference type="ARBA" id="ARBA00023015"/>
    </source>
</evidence>
<sequence length="214" mass="22940">MAVTASEGPAMRAVRDAYPQLEALDAKAERIVAAARELYTVRGYDETNVADIAEEAGVGVATVYRRFGTKHNLIRFAVAYEARRVLMIVVNAISKPEDPVASLCEGFSVLVREASAPKLLTRSLRNSSVAGEIRSELSDPTMIAGGRELLARAIEAWQAAGSLPAYDAAVVSELLSRLLMSLVANPEGVLPVRDAADAYAFARRHVAVLLFPAS</sequence>
<dbReference type="Gene3D" id="1.10.357.10">
    <property type="entry name" value="Tetracycline Repressor, domain 2"/>
    <property type="match status" value="1"/>
</dbReference>
<organism evidence="6 7">
    <name type="scientific">Mycolicibacterium brumae</name>
    <dbReference type="NCBI Taxonomy" id="85968"/>
    <lineage>
        <taxon>Bacteria</taxon>
        <taxon>Bacillati</taxon>
        <taxon>Actinomycetota</taxon>
        <taxon>Actinomycetes</taxon>
        <taxon>Mycobacteriales</taxon>
        <taxon>Mycobacteriaceae</taxon>
        <taxon>Mycolicibacterium</taxon>
    </lineage>
</organism>
<accession>A0A2G5PD41</accession>
<feature type="DNA-binding region" description="H-T-H motif" evidence="4">
    <location>
        <begin position="48"/>
        <end position="67"/>
    </location>
</feature>
<keyword evidence="2 4" id="KW-0238">DNA-binding</keyword>
<dbReference type="PROSITE" id="PS50977">
    <property type="entry name" value="HTH_TETR_2"/>
    <property type="match status" value="1"/>
</dbReference>
<comment type="caution">
    <text evidence="6">The sequence shown here is derived from an EMBL/GenBank/DDBJ whole genome shotgun (WGS) entry which is preliminary data.</text>
</comment>
<dbReference type="PRINTS" id="PR00455">
    <property type="entry name" value="HTHTETR"/>
</dbReference>
<dbReference type="SUPFAM" id="SSF46689">
    <property type="entry name" value="Homeodomain-like"/>
    <property type="match status" value="1"/>
</dbReference>
<evidence type="ECO:0000256" key="4">
    <source>
        <dbReference type="PROSITE-ProRule" id="PRU00335"/>
    </source>
</evidence>
<dbReference type="InterPro" id="IPR009057">
    <property type="entry name" value="Homeodomain-like_sf"/>
</dbReference>